<evidence type="ECO:0000256" key="4">
    <source>
        <dbReference type="ARBA" id="ARBA00022527"/>
    </source>
</evidence>
<keyword evidence="4" id="KW-0723">Serine/threonine-protein kinase</keyword>
<dbReference type="GO" id="GO:0004712">
    <property type="term" value="F:protein serine/threonine/tyrosine kinase activity"/>
    <property type="evidence" value="ECO:0007669"/>
    <property type="project" value="UniProtKB-EC"/>
</dbReference>
<name>V4BAN7_LOTGI</name>
<dbReference type="RefSeq" id="XP_009044740.1">
    <property type="nucleotide sequence ID" value="XM_009046492.1"/>
</dbReference>
<dbReference type="GO" id="GO:0045743">
    <property type="term" value="P:positive regulation of fibroblast growth factor receptor signaling pathway"/>
    <property type="evidence" value="ECO:0007669"/>
    <property type="project" value="TreeGrafter"/>
</dbReference>
<evidence type="ECO:0000256" key="5">
    <source>
        <dbReference type="ARBA" id="ARBA00022679"/>
    </source>
</evidence>
<keyword evidence="6 16" id="KW-0547">Nucleotide-binding</keyword>
<comment type="subcellular location">
    <subcellularLocation>
        <location evidence="1">Cytoplasm</location>
    </subcellularLocation>
</comment>
<dbReference type="GO" id="GO:0005737">
    <property type="term" value="C:cytoplasm"/>
    <property type="evidence" value="ECO:0007669"/>
    <property type="project" value="UniProtKB-SubCell"/>
</dbReference>
<keyword evidence="3" id="KW-0963">Cytoplasm</keyword>
<evidence type="ECO:0000259" key="18">
    <source>
        <dbReference type="PROSITE" id="PS50011"/>
    </source>
</evidence>
<dbReference type="GeneID" id="20233750"/>
<dbReference type="SMART" id="SM00220">
    <property type="entry name" value="S_TKc"/>
    <property type="match status" value="1"/>
</dbReference>
<dbReference type="SUPFAM" id="SSF56112">
    <property type="entry name" value="Protein kinase-like (PK-like)"/>
    <property type="match status" value="1"/>
</dbReference>
<evidence type="ECO:0000256" key="6">
    <source>
        <dbReference type="ARBA" id="ARBA00022741"/>
    </source>
</evidence>
<keyword evidence="20" id="KW-1185">Reference proteome</keyword>
<evidence type="ECO:0000256" key="8">
    <source>
        <dbReference type="ARBA" id="ARBA00022840"/>
    </source>
</evidence>
<dbReference type="InterPro" id="IPR008271">
    <property type="entry name" value="Ser/Thr_kinase_AS"/>
</dbReference>
<dbReference type="InterPro" id="IPR051302">
    <property type="entry name" value="Dual_SerThr-Tyr_Kinase"/>
</dbReference>
<evidence type="ECO:0000256" key="17">
    <source>
        <dbReference type="SAM" id="MobiDB-lite"/>
    </source>
</evidence>
<keyword evidence="9" id="KW-0829">Tyrosine-protein kinase</keyword>
<proteinExistence type="predicted"/>
<comment type="catalytic activity">
    <reaction evidence="14">
        <text>L-threonyl-[protein] + ATP = O-phospho-L-threonyl-[protein] + ADP + H(+)</text>
        <dbReference type="Rhea" id="RHEA:46608"/>
        <dbReference type="Rhea" id="RHEA-COMP:11060"/>
        <dbReference type="Rhea" id="RHEA-COMP:11605"/>
        <dbReference type="ChEBI" id="CHEBI:15378"/>
        <dbReference type="ChEBI" id="CHEBI:30013"/>
        <dbReference type="ChEBI" id="CHEBI:30616"/>
        <dbReference type="ChEBI" id="CHEBI:61977"/>
        <dbReference type="ChEBI" id="CHEBI:456216"/>
        <dbReference type="EC" id="2.7.12.1"/>
    </reaction>
</comment>
<keyword evidence="7" id="KW-0418">Kinase</keyword>
<evidence type="ECO:0000256" key="10">
    <source>
        <dbReference type="ARBA" id="ARBA00040421"/>
    </source>
</evidence>
<sequence>KEEETEILSVIEKSQTIVVVGQTPYAKSRIVNELFSLQILPLLDNSVQYRMVRFKHGETQSVSLALPDDYDLVDNLEAYNNPWKTIPRQDLELDAKDKDDYAKDSAVLEVSLNHPLLRFGSTLVMSPSRDETAEECLKACMENVMPVLIYGFVTEQLHDKDIEELSDLAKMTNFQPVCFVRVPPPGSKTVDTDPPDGAPDVPGRSSLNFQLSDSKLQTSGRSSMQSILIEQFQKFPQKFSSFTRQILKRFLVNAATVLNNSHNRCLNMFILSAFDMARDILITPKKLEFAREKEEELYKSLLQISVSKLEDVKVLISETISSMHNELVEQAMEYDFIGVDIDDDGKINTIKGLKICTGQIQELVLNKLNHNIAGKLISSVNLLRDSYTGTLTRCLESLECERENSEEAKTTDALKQILNAAYQVEITVRSSSSLIKVLLDRMKQLVRSMPWNAPPKIDDEWKKTVASDMLNSLSEARLAKSIAGQIKDRLQKSHESFGAALKQLDQRHTGRLDKIEDQRIKLRKVHAPKVSKLALESTSLKDHVLHGMPQMGREIGRGQYGVVYACEKWAGRHPCAIKSVVPPDEKHWNDLALEFFYNKNIPEHERIVALRGSVIDYLYGGGTTPAVLLIMDRLQKDLYTAIQLGLDWTSRLQVSMDVGEGIRFLHGQGLVHRDIKLKNVLLDEHNRGKITDLGFCKPEAMMSGSIVGTPIHMAPELFSGHYDNSVDVYAFGILFWYVCSGHVRLPSNFEKCSNKDQLWTSVKKGMFLCL</sequence>
<dbReference type="Proteomes" id="UP000030746">
    <property type="component" value="Unassembled WGS sequence"/>
</dbReference>
<evidence type="ECO:0000256" key="15">
    <source>
        <dbReference type="ARBA" id="ARBA00051680"/>
    </source>
</evidence>
<evidence type="ECO:0000256" key="13">
    <source>
        <dbReference type="ARBA" id="ARBA00049003"/>
    </source>
</evidence>
<comment type="catalytic activity">
    <reaction evidence="13">
        <text>L-seryl-[protein] + ATP = O-phospho-L-seryl-[protein] + ADP + H(+)</text>
        <dbReference type="Rhea" id="RHEA:17989"/>
        <dbReference type="Rhea" id="RHEA-COMP:9863"/>
        <dbReference type="Rhea" id="RHEA-COMP:11604"/>
        <dbReference type="ChEBI" id="CHEBI:15378"/>
        <dbReference type="ChEBI" id="CHEBI:29999"/>
        <dbReference type="ChEBI" id="CHEBI:30616"/>
        <dbReference type="ChEBI" id="CHEBI:83421"/>
        <dbReference type="ChEBI" id="CHEBI:456216"/>
        <dbReference type="EC" id="2.7.12.1"/>
    </reaction>
</comment>
<dbReference type="PROSITE" id="PS00107">
    <property type="entry name" value="PROTEIN_KINASE_ATP"/>
    <property type="match status" value="1"/>
</dbReference>
<accession>V4BAN7</accession>
<gene>
    <name evidence="19" type="ORF">LOTGIDRAFT_136010</name>
</gene>
<reference evidence="19 20" key="1">
    <citation type="journal article" date="2013" name="Nature">
        <title>Insights into bilaterian evolution from three spiralian genomes.</title>
        <authorList>
            <person name="Simakov O."/>
            <person name="Marletaz F."/>
            <person name="Cho S.J."/>
            <person name="Edsinger-Gonzales E."/>
            <person name="Havlak P."/>
            <person name="Hellsten U."/>
            <person name="Kuo D.H."/>
            <person name="Larsson T."/>
            <person name="Lv J."/>
            <person name="Arendt D."/>
            <person name="Savage R."/>
            <person name="Osoegawa K."/>
            <person name="de Jong P."/>
            <person name="Grimwood J."/>
            <person name="Chapman J.A."/>
            <person name="Shapiro H."/>
            <person name="Aerts A."/>
            <person name="Otillar R.P."/>
            <person name="Terry A.Y."/>
            <person name="Boore J.L."/>
            <person name="Grigoriev I.V."/>
            <person name="Lindberg D.R."/>
            <person name="Seaver E.C."/>
            <person name="Weisblat D.A."/>
            <person name="Putnam N.H."/>
            <person name="Rokhsar D.S."/>
        </authorList>
    </citation>
    <scope>NUCLEOTIDE SEQUENCE [LARGE SCALE GENOMIC DNA]</scope>
</reference>
<protein>
    <recommendedName>
        <fullName evidence="10">Dual serine/threonine and tyrosine protein kinase</fullName>
        <ecNumber evidence="2">2.7.12.1</ecNumber>
    </recommendedName>
    <alternativeName>
        <fullName evidence="12">Dusty protein kinase</fullName>
    </alternativeName>
    <alternativeName>
        <fullName evidence="11">Receptor-interacting serine/threonine-protein kinase 5</fullName>
    </alternativeName>
</protein>
<dbReference type="InterPro" id="IPR017441">
    <property type="entry name" value="Protein_kinase_ATP_BS"/>
</dbReference>
<evidence type="ECO:0000256" key="9">
    <source>
        <dbReference type="ARBA" id="ARBA00023137"/>
    </source>
</evidence>
<evidence type="ECO:0000313" key="20">
    <source>
        <dbReference type="Proteomes" id="UP000030746"/>
    </source>
</evidence>
<feature type="binding site" evidence="16">
    <location>
        <position position="578"/>
    </location>
    <ligand>
        <name>ATP</name>
        <dbReference type="ChEBI" id="CHEBI:30616"/>
    </ligand>
</feature>
<feature type="domain" description="Protein kinase" evidence="18">
    <location>
        <begin position="549"/>
        <end position="770"/>
    </location>
</feature>
<feature type="non-terminal residue" evidence="19">
    <location>
        <position position="1"/>
    </location>
</feature>
<dbReference type="GO" id="GO:0044344">
    <property type="term" value="P:cellular response to fibroblast growth factor stimulus"/>
    <property type="evidence" value="ECO:0007669"/>
    <property type="project" value="TreeGrafter"/>
</dbReference>
<dbReference type="EC" id="2.7.12.1" evidence="2"/>
<keyword evidence="8 16" id="KW-0067">ATP-binding</keyword>
<dbReference type="CTD" id="20233750"/>
<dbReference type="GO" id="GO:0004674">
    <property type="term" value="F:protein serine/threonine kinase activity"/>
    <property type="evidence" value="ECO:0007669"/>
    <property type="project" value="UniProtKB-KW"/>
</dbReference>
<dbReference type="HOGENOM" id="CLU_014116_0_0_1"/>
<dbReference type="GO" id="GO:0043066">
    <property type="term" value="P:negative regulation of apoptotic process"/>
    <property type="evidence" value="ECO:0007669"/>
    <property type="project" value="TreeGrafter"/>
</dbReference>
<evidence type="ECO:0000256" key="7">
    <source>
        <dbReference type="ARBA" id="ARBA00022777"/>
    </source>
</evidence>
<dbReference type="Pfam" id="PF00069">
    <property type="entry name" value="Pkinase"/>
    <property type="match status" value="1"/>
</dbReference>
<dbReference type="OrthoDB" id="122279at2759"/>
<dbReference type="KEGG" id="lgi:LOTGIDRAFT_136010"/>
<dbReference type="GO" id="GO:0005524">
    <property type="term" value="F:ATP binding"/>
    <property type="evidence" value="ECO:0007669"/>
    <property type="project" value="UniProtKB-UniRule"/>
</dbReference>
<keyword evidence="5" id="KW-0808">Transferase</keyword>
<dbReference type="InterPro" id="IPR000719">
    <property type="entry name" value="Prot_kinase_dom"/>
</dbReference>
<dbReference type="EMBL" id="KB199699">
    <property type="protein sequence ID" value="ESP04571.1"/>
    <property type="molecule type" value="Genomic_DNA"/>
</dbReference>
<comment type="catalytic activity">
    <reaction evidence="15">
        <text>L-tyrosyl-[protein] + ATP = O-phospho-L-tyrosyl-[protein] + ADP + H(+)</text>
        <dbReference type="Rhea" id="RHEA:10596"/>
        <dbReference type="Rhea" id="RHEA-COMP:10136"/>
        <dbReference type="Rhea" id="RHEA-COMP:20101"/>
        <dbReference type="ChEBI" id="CHEBI:15378"/>
        <dbReference type="ChEBI" id="CHEBI:30616"/>
        <dbReference type="ChEBI" id="CHEBI:46858"/>
        <dbReference type="ChEBI" id="CHEBI:61978"/>
        <dbReference type="ChEBI" id="CHEBI:456216"/>
        <dbReference type="EC" id="2.7.12.1"/>
    </reaction>
</comment>
<evidence type="ECO:0000256" key="12">
    <source>
        <dbReference type="ARBA" id="ARBA00042638"/>
    </source>
</evidence>
<feature type="region of interest" description="Disordered" evidence="17">
    <location>
        <begin position="185"/>
        <end position="204"/>
    </location>
</feature>
<evidence type="ECO:0000256" key="3">
    <source>
        <dbReference type="ARBA" id="ARBA00022490"/>
    </source>
</evidence>
<dbReference type="PANTHER" id="PTHR46392">
    <property type="entry name" value="DUAL SERINE/THREONINE AND TYROSINE PROTEIN KINASE"/>
    <property type="match status" value="1"/>
</dbReference>
<dbReference type="PROSITE" id="PS50011">
    <property type="entry name" value="PROTEIN_KINASE_DOM"/>
    <property type="match status" value="1"/>
</dbReference>
<evidence type="ECO:0000256" key="2">
    <source>
        <dbReference type="ARBA" id="ARBA00013203"/>
    </source>
</evidence>
<dbReference type="STRING" id="225164.V4BAN7"/>
<dbReference type="InterPro" id="IPR011009">
    <property type="entry name" value="Kinase-like_dom_sf"/>
</dbReference>
<evidence type="ECO:0000256" key="16">
    <source>
        <dbReference type="PROSITE-ProRule" id="PRU10141"/>
    </source>
</evidence>
<dbReference type="OMA" id="VTRMVWE"/>
<dbReference type="Gene3D" id="1.10.510.10">
    <property type="entry name" value="Transferase(Phosphotransferase) domain 1"/>
    <property type="match status" value="1"/>
</dbReference>
<dbReference type="PROSITE" id="PS00108">
    <property type="entry name" value="PROTEIN_KINASE_ST"/>
    <property type="match status" value="1"/>
</dbReference>
<dbReference type="AlphaFoldDB" id="V4BAN7"/>
<evidence type="ECO:0000256" key="14">
    <source>
        <dbReference type="ARBA" id="ARBA00049308"/>
    </source>
</evidence>
<dbReference type="GO" id="GO:0004713">
    <property type="term" value="F:protein tyrosine kinase activity"/>
    <property type="evidence" value="ECO:0007669"/>
    <property type="project" value="UniProtKB-KW"/>
</dbReference>
<dbReference type="PANTHER" id="PTHR46392:SF1">
    <property type="entry name" value="DUAL SERINE_THREONINE AND TYROSINE PROTEIN KINASE"/>
    <property type="match status" value="1"/>
</dbReference>
<organism evidence="19 20">
    <name type="scientific">Lottia gigantea</name>
    <name type="common">Giant owl limpet</name>
    <dbReference type="NCBI Taxonomy" id="225164"/>
    <lineage>
        <taxon>Eukaryota</taxon>
        <taxon>Metazoa</taxon>
        <taxon>Spiralia</taxon>
        <taxon>Lophotrochozoa</taxon>
        <taxon>Mollusca</taxon>
        <taxon>Gastropoda</taxon>
        <taxon>Patellogastropoda</taxon>
        <taxon>Lottioidea</taxon>
        <taxon>Lottiidae</taxon>
        <taxon>Lottia</taxon>
    </lineage>
</organism>
<evidence type="ECO:0000256" key="11">
    <source>
        <dbReference type="ARBA" id="ARBA00041268"/>
    </source>
</evidence>
<evidence type="ECO:0000313" key="19">
    <source>
        <dbReference type="EMBL" id="ESP04571.1"/>
    </source>
</evidence>
<dbReference type="GO" id="GO:0070374">
    <property type="term" value="P:positive regulation of ERK1 and ERK2 cascade"/>
    <property type="evidence" value="ECO:0007669"/>
    <property type="project" value="TreeGrafter"/>
</dbReference>
<evidence type="ECO:0000256" key="1">
    <source>
        <dbReference type="ARBA" id="ARBA00004496"/>
    </source>
</evidence>